<proteinExistence type="predicted"/>
<gene>
    <name evidence="1" type="ORF">ANIA_11286</name>
</gene>
<reference evidence="2" key="1">
    <citation type="journal article" date="2005" name="Nature">
        <title>Sequencing of Aspergillus nidulans and comparative analysis with A. fumigatus and A. oryzae.</title>
        <authorList>
            <person name="Galagan J.E."/>
            <person name="Calvo S.E."/>
            <person name="Cuomo C."/>
            <person name="Ma L.J."/>
            <person name="Wortman J.R."/>
            <person name="Batzoglou S."/>
            <person name="Lee S.I."/>
            <person name="Basturkmen M."/>
            <person name="Spevak C.C."/>
            <person name="Clutterbuck J."/>
            <person name="Kapitonov V."/>
            <person name="Jurka J."/>
            <person name="Scazzocchio C."/>
            <person name="Farman M."/>
            <person name="Butler J."/>
            <person name="Purcell S."/>
            <person name="Harris S."/>
            <person name="Braus G.H."/>
            <person name="Draht O."/>
            <person name="Busch S."/>
            <person name="D'Enfert C."/>
            <person name="Bouchier C."/>
            <person name="Goldman G.H."/>
            <person name="Bell-Pedersen D."/>
            <person name="Griffiths-Jones S."/>
            <person name="Doonan J.H."/>
            <person name="Yu J."/>
            <person name="Vienken K."/>
            <person name="Pain A."/>
            <person name="Freitag M."/>
            <person name="Selker E.U."/>
            <person name="Archer D.B."/>
            <person name="Penalva M.A."/>
            <person name="Oakley B.R."/>
            <person name="Momany M."/>
            <person name="Tanaka T."/>
            <person name="Kumagai T."/>
            <person name="Asai K."/>
            <person name="Machida M."/>
            <person name="Nierman W.C."/>
            <person name="Denning D.W."/>
            <person name="Caddick M."/>
            <person name="Hynes M."/>
            <person name="Paoletti M."/>
            <person name="Fischer R."/>
            <person name="Miller B."/>
            <person name="Dyer P."/>
            <person name="Sachs M.S."/>
            <person name="Osmani S.A."/>
            <person name="Birren B.W."/>
        </authorList>
    </citation>
    <scope>NUCLEOTIDE SEQUENCE [LARGE SCALE GENOMIC DNA]</scope>
    <source>
        <strain evidence="2">FGSC A4 / ATCC 38163 / CBS 112.46 / NRRL 194 / M139</strain>
    </source>
</reference>
<accession>C8VU88</accession>
<protein>
    <submittedName>
        <fullName evidence="1">Uncharacterized protein</fullName>
    </submittedName>
</protein>
<dbReference type="InParanoid" id="C8VU88"/>
<evidence type="ECO:0000313" key="1">
    <source>
        <dbReference type="EMBL" id="CBF88402.1"/>
    </source>
</evidence>
<dbReference type="Proteomes" id="UP000000560">
    <property type="component" value="Chromosome VIII"/>
</dbReference>
<organism evidence="1 2">
    <name type="scientific">Emericella nidulans (strain FGSC A4 / ATCC 38163 / CBS 112.46 / NRRL 194 / M139)</name>
    <name type="common">Aspergillus nidulans</name>
    <dbReference type="NCBI Taxonomy" id="227321"/>
    <lineage>
        <taxon>Eukaryota</taxon>
        <taxon>Fungi</taxon>
        <taxon>Dikarya</taxon>
        <taxon>Ascomycota</taxon>
        <taxon>Pezizomycotina</taxon>
        <taxon>Eurotiomycetes</taxon>
        <taxon>Eurotiomycetidae</taxon>
        <taxon>Eurotiales</taxon>
        <taxon>Aspergillaceae</taxon>
        <taxon>Aspergillus</taxon>
        <taxon>Aspergillus subgen. Nidulantes</taxon>
    </lineage>
</organism>
<evidence type="ECO:0000313" key="2">
    <source>
        <dbReference type="Proteomes" id="UP000000560"/>
    </source>
</evidence>
<name>C8VU88_EMENI</name>
<keyword evidence="2" id="KW-1185">Reference proteome</keyword>
<dbReference type="HOGENOM" id="CLU_3437675_0_0_1"/>
<reference evidence="2" key="2">
    <citation type="journal article" date="2009" name="Fungal Genet. Biol.">
        <title>The 2008 update of the Aspergillus nidulans genome annotation: a community effort.</title>
        <authorList>
            <person name="Wortman J.R."/>
            <person name="Gilsenan J.M."/>
            <person name="Joardar V."/>
            <person name="Deegan J."/>
            <person name="Clutterbuck J."/>
            <person name="Andersen M.R."/>
            <person name="Archer D."/>
            <person name="Bencina M."/>
            <person name="Braus G."/>
            <person name="Coutinho P."/>
            <person name="von Dohren H."/>
            <person name="Doonan J."/>
            <person name="Driessen A.J."/>
            <person name="Durek P."/>
            <person name="Espeso E."/>
            <person name="Fekete E."/>
            <person name="Flipphi M."/>
            <person name="Estrada C.G."/>
            <person name="Geysens S."/>
            <person name="Goldman G."/>
            <person name="de Groot P.W."/>
            <person name="Hansen K."/>
            <person name="Harris S.D."/>
            <person name="Heinekamp T."/>
            <person name="Helmstaedt K."/>
            <person name="Henrissat B."/>
            <person name="Hofmann G."/>
            <person name="Homan T."/>
            <person name="Horio T."/>
            <person name="Horiuchi H."/>
            <person name="James S."/>
            <person name="Jones M."/>
            <person name="Karaffa L."/>
            <person name="Karanyi Z."/>
            <person name="Kato M."/>
            <person name="Keller N."/>
            <person name="Kelly D.E."/>
            <person name="Kiel J.A."/>
            <person name="Kim J.M."/>
            <person name="van der Klei I.J."/>
            <person name="Klis F.M."/>
            <person name="Kovalchuk A."/>
            <person name="Krasevec N."/>
            <person name="Kubicek C.P."/>
            <person name="Liu B."/>
            <person name="Maccabe A."/>
            <person name="Meyer V."/>
            <person name="Mirabito P."/>
            <person name="Miskei M."/>
            <person name="Mos M."/>
            <person name="Mullins J."/>
            <person name="Nelson D.R."/>
            <person name="Nielsen J."/>
            <person name="Oakley B.R."/>
            <person name="Osmani S.A."/>
            <person name="Pakula T."/>
            <person name="Paszewski A."/>
            <person name="Paulsen I."/>
            <person name="Pilsyk S."/>
            <person name="Pocsi I."/>
            <person name="Punt P.J."/>
            <person name="Ram A.F."/>
            <person name="Ren Q."/>
            <person name="Robellet X."/>
            <person name="Robson G."/>
            <person name="Seiboth B."/>
            <person name="van Solingen P."/>
            <person name="Specht T."/>
            <person name="Sun J."/>
            <person name="Taheri-Talesh N."/>
            <person name="Takeshita N."/>
            <person name="Ussery D."/>
            <person name="vanKuyk P.A."/>
            <person name="Visser H."/>
            <person name="van de Vondervoort P.J."/>
            <person name="de Vries R.P."/>
            <person name="Walton J."/>
            <person name="Xiang X."/>
            <person name="Xiong Y."/>
            <person name="Zeng A.P."/>
            <person name="Brandt B.W."/>
            <person name="Cornell M.J."/>
            <person name="van den Hondel C.A."/>
            <person name="Visser J."/>
            <person name="Oliver S.G."/>
            <person name="Turner G."/>
        </authorList>
    </citation>
    <scope>GENOME REANNOTATION</scope>
    <source>
        <strain evidence="2">FGSC A4 / ATCC 38163 / CBS 112.46 / NRRL 194 / M139</strain>
    </source>
</reference>
<dbReference type="EMBL" id="BN001308">
    <property type="protein sequence ID" value="CBF88402.1"/>
    <property type="molecule type" value="Genomic_DNA"/>
</dbReference>
<sequence>MCSLISIERKL</sequence>